<feature type="compositionally biased region" description="Acidic residues" evidence="2">
    <location>
        <begin position="194"/>
        <end position="207"/>
    </location>
</feature>
<dbReference type="EMBL" id="WOYG01000002">
    <property type="protein sequence ID" value="NLV11668.1"/>
    <property type="molecule type" value="Genomic_DNA"/>
</dbReference>
<feature type="region of interest" description="Disordered" evidence="2">
    <location>
        <begin position="170"/>
        <end position="218"/>
    </location>
</feature>
<proteinExistence type="predicted"/>
<keyword evidence="1" id="KW-0175">Coiled coil</keyword>
<comment type="caution">
    <text evidence="3">The sequence shown here is derived from an EMBL/GenBank/DDBJ whole genome shotgun (WGS) entry which is preliminary data.</text>
</comment>
<feature type="compositionally biased region" description="Basic and acidic residues" evidence="2">
    <location>
        <begin position="174"/>
        <end position="186"/>
    </location>
</feature>
<evidence type="ECO:0000313" key="3">
    <source>
        <dbReference type="EMBL" id="NLV11668.1"/>
    </source>
</evidence>
<protein>
    <submittedName>
        <fullName evidence="3">Uncharacterized protein</fullName>
    </submittedName>
</protein>
<accession>A0A847UKJ6</accession>
<name>A0A847UKJ6_9EURY</name>
<dbReference type="RefSeq" id="WP_170095413.1">
    <property type="nucleotide sequence ID" value="NZ_WOYG01000002.1"/>
</dbReference>
<evidence type="ECO:0000256" key="2">
    <source>
        <dbReference type="SAM" id="MobiDB-lite"/>
    </source>
</evidence>
<evidence type="ECO:0000256" key="1">
    <source>
        <dbReference type="SAM" id="Coils"/>
    </source>
</evidence>
<evidence type="ECO:0000313" key="4">
    <source>
        <dbReference type="Proteomes" id="UP000608662"/>
    </source>
</evidence>
<organism evidence="3 4">
    <name type="scientific">Halomicrobium mukohataei</name>
    <dbReference type="NCBI Taxonomy" id="57705"/>
    <lineage>
        <taxon>Archaea</taxon>
        <taxon>Methanobacteriati</taxon>
        <taxon>Methanobacteriota</taxon>
        <taxon>Stenosarchaea group</taxon>
        <taxon>Halobacteria</taxon>
        <taxon>Halobacteriales</taxon>
        <taxon>Haloarculaceae</taxon>
        <taxon>Halomicrobium</taxon>
    </lineage>
</organism>
<dbReference type="AlphaFoldDB" id="A0A847UKJ6"/>
<reference evidence="3" key="1">
    <citation type="submission" date="2019-12" db="EMBL/GenBank/DDBJ databases">
        <title>Whole-genome sequence of Halomicrobium mukohataei pws1.</title>
        <authorList>
            <person name="Verma D.K."/>
            <person name="Gopal K."/>
            <person name="Prasad E.S."/>
        </authorList>
    </citation>
    <scope>NUCLEOTIDE SEQUENCE</scope>
    <source>
        <strain evidence="3">Pws1</strain>
    </source>
</reference>
<dbReference type="Proteomes" id="UP000608662">
    <property type="component" value="Unassembled WGS sequence"/>
</dbReference>
<sequence>MKLRNWIRDATGIGSNRHMLDPRKYPEKELRGDIHDVQFELKQKRAQLKQFNSKYQEIIEAGAEASSIEREPLKMKADNIERQYKFAAKKYQQLTKKLGLLYAIQGTRDLLLDAATDLTIDAVLEDTDAQAIQSAIRDKLRAKRFEDEQIDQILTELDFSAEMEASVGGSTALETDKHGERMKEISEASATLEFDLDEELDDEEESEPLSMPDGPLTK</sequence>
<gene>
    <name evidence="3" type="ORF">GOC74_17245</name>
</gene>
<feature type="coiled-coil region" evidence="1">
    <location>
        <begin position="41"/>
        <end position="97"/>
    </location>
</feature>